<dbReference type="PANTHER" id="PTHR46663:SF2">
    <property type="entry name" value="GGDEF DOMAIN-CONTAINING PROTEIN"/>
    <property type="match status" value="1"/>
</dbReference>
<accession>A0A1H0DDF4</accession>
<dbReference type="AlphaFoldDB" id="A0A1H0DDF4"/>
<protein>
    <submittedName>
        <fullName evidence="3">Diguanylate cyclase (GGDEF) domain-containing protein</fullName>
    </submittedName>
</protein>
<feature type="transmembrane region" description="Helical" evidence="1">
    <location>
        <begin position="52"/>
        <end position="72"/>
    </location>
</feature>
<keyword evidence="1" id="KW-0472">Membrane</keyword>
<evidence type="ECO:0000313" key="3">
    <source>
        <dbReference type="EMBL" id="SDN68307.1"/>
    </source>
</evidence>
<feature type="transmembrane region" description="Helical" evidence="1">
    <location>
        <begin position="29"/>
        <end position="46"/>
    </location>
</feature>
<feature type="domain" description="GGDEF" evidence="2">
    <location>
        <begin position="236"/>
        <end position="361"/>
    </location>
</feature>
<feature type="transmembrane region" description="Helical" evidence="1">
    <location>
        <begin position="93"/>
        <end position="115"/>
    </location>
</feature>
<keyword evidence="1" id="KW-0812">Transmembrane</keyword>
<evidence type="ECO:0000313" key="4">
    <source>
        <dbReference type="Proteomes" id="UP000198793"/>
    </source>
</evidence>
<dbReference type="Pfam" id="PF00990">
    <property type="entry name" value="GGDEF"/>
    <property type="match status" value="1"/>
</dbReference>
<dbReference type="STRING" id="1166073.SAMN05192530_101730"/>
<gene>
    <name evidence="3" type="ORF">SAMN05192530_101730</name>
</gene>
<dbReference type="InterPro" id="IPR000160">
    <property type="entry name" value="GGDEF_dom"/>
</dbReference>
<dbReference type="InterPro" id="IPR052163">
    <property type="entry name" value="DGC-Regulatory_Protein"/>
</dbReference>
<dbReference type="OrthoDB" id="7906032at2"/>
<name>A0A1H0DDF4_9HYPH</name>
<feature type="transmembrane region" description="Helical" evidence="1">
    <location>
        <begin position="154"/>
        <end position="182"/>
    </location>
</feature>
<dbReference type="PROSITE" id="PS50887">
    <property type="entry name" value="GGDEF"/>
    <property type="match status" value="1"/>
</dbReference>
<evidence type="ECO:0000259" key="2">
    <source>
        <dbReference type="PROSITE" id="PS50887"/>
    </source>
</evidence>
<organism evidence="3 4">
    <name type="scientific">Aureimonas jatrophae</name>
    <dbReference type="NCBI Taxonomy" id="1166073"/>
    <lineage>
        <taxon>Bacteria</taxon>
        <taxon>Pseudomonadati</taxon>
        <taxon>Pseudomonadota</taxon>
        <taxon>Alphaproteobacteria</taxon>
        <taxon>Hyphomicrobiales</taxon>
        <taxon>Aurantimonadaceae</taxon>
        <taxon>Aureimonas</taxon>
    </lineage>
</organism>
<dbReference type="CDD" id="cd01949">
    <property type="entry name" value="GGDEF"/>
    <property type="match status" value="1"/>
</dbReference>
<dbReference type="InterPro" id="IPR029787">
    <property type="entry name" value="Nucleotide_cyclase"/>
</dbReference>
<proteinExistence type="predicted"/>
<dbReference type="SUPFAM" id="SSF55073">
    <property type="entry name" value="Nucleotide cyclase"/>
    <property type="match status" value="1"/>
</dbReference>
<dbReference type="PANTHER" id="PTHR46663">
    <property type="entry name" value="DIGUANYLATE CYCLASE DGCT-RELATED"/>
    <property type="match status" value="1"/>
</dbReference>
<dbReference type="Gene3D" id="3.30.70.270">
    <property type="match status" value="1"/>
</dbReference>
<dbReference type="Proteomes" id="UP000198793">
    <property type="component" value="Unassembled WGS sequence"/>
</dbReference>
<dbReference type="SMART" id="SM00267">
    <property type="entry name" value="GGDEF"/>
    <property type="match status" value="1"/>
</dbReference>
<reference evidence="3 4" key="1">
    <citation type="submission" date="2016-10" db="EMBL/GenBank/DDBJ databases">
        <authorList>
            <person name="de Groot N.N."/>
        </authorList>
    </citation>
    <scope>NUCLEOTIDE SEQUENCE [LARGE SCALE GENOMIC DNA]</scope>
    <source>
        <strain evidence="4">L7-484,KACC 16230,DSM 25025</strain>
    </source>
</reference>
<dbReference type="RefSeq" id="WP_090668884.1">
    <property type="nucleotide sequence ID" value="NZ_FNIT01000001.1"/>
</dbReference>
<keyword evidence="1" id="KW-1133">Transmembrane helix</keyword>
<dbReference type="InterPro" id="IPR043128">
    <property type="entry name" value="Rev_trsase/Diguanyl_cyclase"/>
</dbReference>
<feature type="transmembrane region" description="Helical" evidence="1">
    <location>
        <begin position="121"/>
        <end position="142"/>
    </location>
</feature>
<keyword evidence="4" id="KW-1185">Reference proteome</keyword>
<dbReference type="EMBL" id="FNIT01000001">
    <property type="protein sequence ID" value="SDN68307.1"/>
    <property type="molecule type" value="Genomic_DNA"/>
</dbReference>
<dbReference type="NCBIfam" id="TIGR00254">
    <property type="entry name" value="GGDEF"/>
    <property type="match status" value="1"/>
</dbReference>
<evidence type="ECO:0000256" key="1">
    <source>
        <dbReference type="SAM" id="Phobius"/>
    </source>
</evidence>
<sequence>MAAIGIPAYRELPDDIVAELTERMFRSRIGVRWLILSTVPITLYSISLEHGLHATVLAVLVWIACAIRVAVAEAYVRRGSLTQSRSKQLRWQAAYATGGISLSVAFAALTADTIVDGDPWLAGWALATSIALAYGAIPYVALRPGIGSVQVAIPALVSASTLIASGTAIHAWMGLSMLIALISVVQHVRLQYAATVQALLDRRRVDLLASTDVLTGLSNRRHLEDVVRQSIAEAFPNLHWLGIDLDRFKTVNDTLGHAAGDTVLRTVAERIQRVAGSDAFVSRVGGDEFVVLLIGDRAHARRVAEQIALSVVEPITVPRGIARIGASVGTTAICATDTIDEIARRADERMYARKARSKLAA</sequence>